<dbReference type="PANTHER" id="PTHR46387">
    <property type="entry name" value="POLYNUCLEOTIDYL TRANSFERASE, RIBONUCLEASE H-LIKE SUPERFAMILY PROTEIN"/>
    <property type="match status" value="1"/>
</dbReference>
<sequence>MYSPYQKARRPLQLIHIVQFGGATSEGSVTSTSSKDSGASTFTAHGLSGDDGALTSTGHGFSGDDGSLTSTGHGFSGDDGALTSTGHGFSGDYGVSTSTGHGFSGDDGALTSTGHGFSGDDGASTPTADSGALTSTGHGFFGDYGASTSTGHGFSGDDGASTSTSDSGASTADSGASSSTEDEFYGPAGAAALILVKDVEDRDEHAVVMHRFRQGLGNQTINVADYRGLILGLAEAIRKGYTKIIVQGNSELVINQFQGIWEIHEPELWILCDEALLLRNSFESFSINHIDENLSSTVDAEAVQAISLQDGEVEEEPPL</sequence>
<name>A0AAV1BBQ4_VICFA</name>
<feature type="domain" description="RNase H type-1" evidence="2">
    <location>
        <begin position="202"/>
        <end position="300"/>
    </location>
</feature>
<reference evidence="3 4" key="1">
    <citation type="submission" date="2023-01" db="EMBL/GenBank/DDBJ databases">
        <authorList>
            <person name="Kreplak J."/>
        </authorList>
    </citation>
    <scope>NUCLEOTIDE SEQUENCE [LARGE SCALE GENOMIC DNA]</scope>
</reference>
<dbReference type="AlphaFoldDB" id="A0AAV1BBQ4"/>
<dbReference type="InterPro" id="IPR002156">
    <property type="entry name" value="RNaseH_domain"/>
</dbReference>
<dbReference type="EMBL" id="OX451741">
    <property type="protein sequence ID" value="CAI8619613.1"/>
    <property type="molecule type" value="Genomic_DNA"/>
</dbReference>
<evidence type="ECO:0000256" key="1">
    <source>
        <dbReference type="SAM" id="MobiDB-lite"/>
    </source>
</evidence>
<feature type="region of interest" description="Disordered" evidence="1">
    <location>
        <begin position="25"/>
        <end position="44"/>
    </location>
</feature>
<dbReference type="Pfam" id="PF13456">
    <property type="entry name" value="RVT_3"/>
    <property type="match status" value="1"/>
</dbReference>
<evidence type="ECO:0000313" key="4">
    <source>
        <dbReference type="Proteomes" id="UP001157006"/>
    </source>
</evidence>
<feature type="region of interest" description="Disordered" evidence="1">
    <location>
        <begin position="155"/>
        <end position="183"/>
    </location>
</feature>
<dbReference type="Proteomes" id="UP001157006">
    <property type="component" value="Chromosome 6"/>
</dbReference>
<feature type="compositionally biased region" description="Low complexity" evidence="1">
    <location>
        <begin position="157"/>
        <end position="179"/>
    </location>
</feature>
<dbReference type="InterPro" id="IPR012337">
    <property type="entry name" value="RNaseH-like_sf"/>
</dbReference>
<dbReference type="InterPro" id="IPR036397">
    <property type="entry name" value="RNaseH_sf"/>
</dbReference>
<dbReference type="SUPFAM" id="SSF53098">
    <property type="entry name" value="Ribonuclease H-like"/>
    <property type="match status" value="1"/>
</dbReference>
<gene>
    <name evidence="3" type="ORF">VFH_VI179600</name>
</gene>
<dbReference type="PANTHER" id="PTHR46387:SF2">
    <property type="entry name" value="RIBONUCLEASE HI"/>
    <property type="match status" value="1"/>
</dbReference>
<evidence type="ECO:0000259" key="2">
    <source>
        <dbReference type="Pfam" id="PF13456"/>
    </source>
</evidence>
<keyword evidence="4" id="KW-1185">Reference proteome</keyword>
<dbReference type="Gene3D" id="3.30.420.10">
    <property type="entry name" value="Ribonuclease H-like superfamily/Ribonuclease H"/>
    <property type="match status" value="1"/>
</dbReference>
<dbReference type="GO" id="GO:0004523">
    <property type="term" value="F:RNA-DNA hybrid ribonuclease activity"/>
    <property type="evidence" value="ECO:0007669"/>
    <property type="project" value="InterPro"/>
</dbReference>
<dbReference type="GO" id="GO:0003676">
    <property type="term" value="F:nucleic acid binding"/>
    <property type="evidence" value="ECO:0007669"/>
    <property type="project" value="InterPro"/>
</dbReference>
<evidence type="ECO:0000313" key="3">
    <source>
        <dbReference type="EMBL" id="CAI8619613.1"/>
    </source>
</evidence>
<feature type="compositionally biased region" description="Polar residues" evidence="1">
    <location>
        <begin position="25"/>
        <end position="43"/>
    </location>
</feature>
<organism evidence="3 4">
    <name type="scientific">Vicia faba</name>
    <name type="common">Broad bean</name>
    <name type="synonym">Faba vulgaris</name>
    <dbReference type="NCBI Taxonomy" id="3906"/>
    <lineage>
        <taxon>Eukaryota</taxon>
        <taxon>Viridiplantae</taxon>
        <taxon>Streptophyta</taxon>
        <taxon>Embryophyta</taxon>
        <taxon>Tracheophyta</taxon>
        <taxon>Spermatophyta</taxon>
        <taxon>Magnoliopsida</taxon>
        <taxon>eudicotyledons</taxon>
        <taxon>Gunneridae</taxon>
        <taxon>Pentapetalae</taxon>
        <taxon>rosids</taxon>
        <taxon>fabids</taxon>
        <taxon>Fabales</taxon>
        <taxon>Fabaceae</taxon>
        <taxon>Papilionoideae</taxon>
        <taxon>50 kb inversion clade</taxon>
        <taxon>NPAAA clade</taxon>
        <taxon>Hologalegina</taxon>
        <taxon>IRL clade</taxon>
        <taxon>Fabeae</taxon>
        <taxon>Vicia</taxon>
    </lineage>
</organism>
<protein>
    <recommendedName>
        <fullName evidence="2">RNase H type-1 domain-containing protein</fullName>
    </recommendedName>
</protein>
<feature type="region of interest" description="Disordered" evidence="1">
    <location>
        <begin position="112"/>
        <end position="131"/>
    </location>
</feature>
<proteinExistence type="predicted"/>
<accession>A0AAV1BBQ4</accession>